<dbReference type="InterPro" id="IPR011993">
    <property type="entry name" value="PH-like_dom_sf"/>
</dbReference>
<evidence type="ECO:0000313" key="4">
    <source>
        <dbReference type="EMBL" id="CAE0060541.1"/>
    </source>
</evidence>
<feature type="compositionally biased region" description="Polar residues" evidence="2">
    <location>
        <begin position="281"/>
        <end position="290"/>
    </location>
</feature>
<proteinExistence type="predicted"/>
<dbReference type="AlphaFoldDB" id="A0A7S3A519"/>
<feature type="region of interest" description="Disordered" evidence="2">
    <location>
        <begin position="1"/>
        <end position="47"/>
    </location>
</feature>
<dbReference type="CDD" id="cd00821">
    <property type="entry name" value="PH"/>
    <property type="match status" value="1"/>
</dbReference>
<feature type="domain" description="PH" evidence="3">
    <location>
        <begin position="348"/>
        <end position="455"/>
    </location>
</feature>
<sequence>MSTVNKERTGSGGQKKMQPAPLTPYRGSTGTRQGPLTPIRPESVRPATGNLAEKDLLRIERVQERFLEALAAAREAKKLADSAPHESKTLFKEDLLRKLKELEAVNLEAQETLRREDFSSQYKSLKSIQGTLMEHKAVAMDLKGRIKNLERIIEDETRYRSTDRTENSPGNHPIKKGNSMGDETLCLMRHDVEALKLELVRLQKGSHTTAVEKVNPQVRPTNMSYMEGLDRLRERLGRLEKPLRRNTLYRLEITPPRASNRGVSRISQQIQDEDSRRTDETSLTTLSQLPLRSVVDRARSSPSHNSQNSPAPPPPEVDVPESVMKHPEAKRSLKELQRYSLKSKMNSDAEFTGMMLWVKRGKLVRRWRQRFVSIVEHRFFGEVLCLFKYDNNVVDGTNSKLIVLRNTRCTREGEIDAQYERRYVFRLASSKKEYWFSTSDAQKREKWLQRLSVPR</sequence>
<feature type="region of interest" description="Disordered" evidence="2">
    <location>
        <begin position="259"/>
        <end position="328"/>
    </location>
</feature>
<organism evidence="4">
    <name type="scientific">Rhodosorus marinus</name>
    <dbReference type="NCBI Taxonomy" id="101924"/>
    <lineage>
        <taxon>Eukaryota</taxon>
        <taxon>Rhodophyta</taxon>
        <taxon>Stylonematophyceae</taxon>
        <taxon>Stylonematales</taxon>
        <taxon>Stylonemataceae</taxon>
        <taxon>Rhodosorus</taxon>
    </lineage>
</organism>
<evidence type="ECO:0000259" key="3">
    <source>
        <dbReference type="PROSITE" id="PS50003"/>
    </source>
</evidence>
<dbReference type="Gene3D" id="2.30.29.30">
    <property type="entry name" value="Pleckstrin-homology domain (PH domain)/Phosphotyrosine-binding domain (PTB)"/>
    <property type="match status" value="1"/>
</dbReference>
<dbReference type="Pfam" id="PF00169">
    <property type="entry name" value="PH"/>
    <property type="match status" value="1"/>
</dbReference>
<gene>
    <name evidence="4" type="ORF">RMAR00112_LOCUS28607</name>
</gene>
<reference evidence="4" key="1">
    <citation type="submission" date="2021-01" db="EMBL/GenBank/DDBJ databases">
        <authorList>
            <person name="Corre E."/>
            <person name="Pelletier E."/>
            <person name="Niang G."/>
            <person name="Scheremetjew M."/>
            <person name="Finn R."/>
            <person name="Kale V."/>
            <person name="Holt S."/>
            <person name="Cochrane G."/>
            <person name="Meng A."/>
            <person name="Brown T."/>
            <person name="Cohen L."/>
        </authorList>
    </citation>
    <scope>NUCLEOTIDE SEQUENCE</scope>
    <source>
        <strain evidence="4">CCMP 769</strain>
    </source>
</reference>
<evidence type="ECO:0000256" key="1">
    <source>
        <dbReference type="SAM" id="Coils"/>
    </source>
</evidence>
<accession>A0A7S3A519</accession>
<dbReference type="SUPFAM" id="SSF50729">
    <property type="entry name" value="PH domain-like"/>
    <property type="match status" value="1"/>
</dbReference>
<keyword evidence="1" id="KW-0175">Coiled coil</keyword>
<evidence type="ECO:0000256" key="2">
    <source>
        <dbReference type="SAM" id="MobiDB-lite"/>
    </source>
</evidence>
<dbReference type="PROSITE" id="PS50003">
    <property type="entry name" value="PH_DOMAIN"/>
    <property type="match status" value="1"/>
</dbReference>
<feature type="coiled-coil region" evidence="1">
    <location>
        <begin position="92"/>
        <end position="152"/>
    </location>
</feature>
<protein>
    <recommendedName>
        <fullName evidence="3">PH domain-containing protein</fullName>
    </recommendedName>
</protein>
<feature type="compositionally biased region" description="Polar residues" evidence="2">
    <location>
        <begin position="261"/>
        <end position="270"/>
    </location>
</feature>
<dbReference type="InterPro" id="IPR001849">
    <property type="entry name" value="PH_domain"/>
</dbReference>
<feature type="region of interest" description="Disordered" evidence="2">
    <location>
        <begin position="159"/>
        <end position="179"/>
    </location>
</feature>
<dbReference type="EMBL" id="HBHW01037201">
    <property type="protein sequence ID" value="CAE0060541.1"/>
    <property type="molecule type" value="Transcribed_RNA"/>
</dbReference>
<name>A0A7S3A519_9RHOD</name>